<comment type="subcellular location">
    <subcellularLocation>
        <location evidence="1 8">Cell membrane</location>
        <topology evidence="1 8">Multi-pass membrane protein</topology>
    </subcellularLocation>
</comment>
<keyword evidence="3 8" id="KW-0813">Transport</keyword>
<evidence type="ECO:0000256" key="5">
    <source>
        <dbReference type="ARBA" id="ARBA00022692"/>
    </source>
</evidence>
<keyword evidence="7 8" id="KW-0472">Membrane</keyword>
<sequence length="276" mass="30311">MTTSRRQHLLPSLAPFATPATLVSLSLFIIPMIFVASYTVGEDRGLWEGVLEIAGSVLVFKVFLNTVYISLTSAVVSVLMAYPVAFHLMRQTRMWKAVCLTLVLVPFWTSILVKSYAFIVILGERGVINTVLRAAGFDGFDMMFNRFAVIVGMSNALIPFAIFPILASLSAQNQTIQAAGEVMGASSWRIFWSITFPQSLPGVLASFLLCLVLSMGFFVTPALLGGRQDMMMANIIDLYTREVLDWQSASIIALLLLLFCGLLAGVVLKLQQRVGR</sequence>
<dbReference type="InterPro" id="IPR000515">
    <property type="entry name" value="MetI-like"/>
</dbReference>
<proteinExistence type="inferred from homology"/>
<evidence type="ECO:0000256" key="7">
    <source>
        <dbReference type="ARBA" id="ARBA00023136"/>
    </source>
</evidence>
<accession>A0A949UVQ8</accession>
<evidence type="ECO:0000256" key="8">
    <source>
        <dbReference type="RuleBase" id="RU363032"/>
    </source>
</evidence>
<feature type="transmembrane region" description="Helical" evidence="8">
    <location>
        <begin position="143"/>
        <end position="167"/>
    </location>
</feature>
<comment type="similarity">
    <text evidence="2">Belongs to the binding-protein-dependent transport system permease family. CysTW subfamily.</text>
</comment>
<protein>
    <submittedName>
        <fullName evidence="10">ABC transporter permease</fullName>
    </submittedName>
</protein>
<keyword evidence="4" id="KW-1003">Cell membrane</keyword>
<feature type="domain" description="ABC transmembrane type-1" evidence="9">
    <location>
        <begin position="63"/>
        <end position="267"/>
    </location>
</feature>
<keyword evidence="11" id="KW-1185">Reference proteome</keyword>
<evidence type="ECO:0000256" key="1">
    <source>
        <dbReference type="ARBA" id="ARBA00004651"/>
    </source>
</evidence>
<evidence type="ECO:0000313" key="11">
    <source>
        <dbReference type="Proteomes" id="UP000752297"/>
    </source>
</evidence>
<feature type="transmembrane region" description="Helical" evidence="8">
    <location>
        <begin position="97"/>
        <end position="123"/>
    </location>
</feature>
<dbReference type="Pfam" id="PF00528">
    <property type="entry name" value="BPD_transp_1"/>
    <property type="match status" value="1"/>
</dbReference>
<feature type="transmembrane region" description="Helical" evidence="8">
    <location>
        <begin position="203"/>
        <end position="226"/>
    </location>
</feature>
<dbReference type="CDD" id="cd06261">
    <property type="entry name" value="TM_PBP2"/>
    <property type="match status" value="1"/>
</dbReference>
<keyword evidence="5 8" id="KW-0812">Transmembrane</keyword>
<dbReference type="AlphaFoldDB" id="A0A949UVQ8"/>
<name>A0A949UVQ8_9HYPH</name>
<evidence type="ECO:0000256" key="3">
    <source>
        <dbReference type="ARBA" id="ARBA00022448"/>
    </source>
</evidence>
<dbReference type="Proteomes" id="UP000752297">
    <property type="component" value="Unassembled WGS sequence"/>
</dbReference>
<dbReference type="GO" id="GO:0055085">
    <property type="term" value="P:transmembrane transport"/>
    <property type="evidence" value="ECO:0007669"/>
    <property type="project" value="InterPro"/>
</dbReference>
<dbReference type="EMBL" id="JAHRVA010000015">
    <property type="protein sequence ID" value="MBV2145107.1"/>
    <property type="molecule type" value="Genomic_DNA"/>
</dbReference>
<reference evidence="10 11" key="1">
    <citation type="submission" date="2021-06" db="EMBL/GenBank/DDBJ databases">
        <title>Falsochrobactrum tianjin sp.nov., a new petroleum-degrading bacteria isolated from oily soils.</title>
        <authorList>
            <person name="Chen G."/>
            <person name="Chen H."/>
            <person name="Tian J."/>
            <person name="Qing J."/>
            <person name="Zhong L."/>
            <person name="Ma W."/>
            <person name="Song Y."/>
            <person name="Cui X."/>
            <person name="Yan B."/>
        </authorList>
    </citation>
    <scope>NUCLEOTIDE SEQUENCE [LARGE SCALE GENOMIC DNA]</scope>
    <source>
        <strain evidence="10 11">TDYN1</strain>
    </source>
</reference>
<feature type="transmembrane region" description="Helical" evidence="8">
    <location>
        <begin position="246"/>
        <end position="268"/>
    </location>
</feature>
<evidence type="ECO:0000256" key="4">
    <source>
        <dbReference type="ARBA" id="ARBA00022475"/>
    </source>
</evidence>
<comment type="caution">
    <text evidence="10">The sequence shown here is derived from an EMBL/GenBank/DDBJ whole genome shotgun (WGS) entry which is preliminary data.</text>
</comment>
<dbReference type="GO" id="GO:0005886">
    <property type="term" value="C:plasma membrane"/>
    <property type="evidence" value="ECO:0007669"/>
    <property type="project" value="UniProtKB-SubCell"/>
</dbReference>
<dbReference type="PANTHER" id="PTHR42929">
    <property type="entry name" value="INNER MEMBRANE ABC TRANSPORTER PERMEASE PROTEIN YDCU-RELATED-RELATED"/>
    <property type="match status" value="1"/>
</dbReference>
<dbReference type="RefSeq" id="WP_217679158.1">
    <property type="nucleotide sequence ID" value="NZ_JAHRVA010000015.1"/>
</dbReference>
<organism evidence="10 11">
    <name type="scientific">Falsochrobactrum tianjinense</name>
    <dbReference type="NCBI Taxonomy" id="2706015"/>
    <lineage>
        <taxon>Bacteria</taxon>
        <taxon>Pseudomonadati</taxon>
        <taxon>Pseudomonadota</taxon>
        <taxon>Alphaproteobacteria</taxon>
        <taxon>Hyphomicrobiales</taxon>
        <taxon>Brucellaceae</taxon>
        <taxon>Falsochrobactrum</taxon>
    </lineage>
</organism>
<feature type="transmembrane region" description="Helical" evidence="8">
    <location>
        <begin position="12"/>
        <end position="38"/>
    </location>
</feature>
<evidence type="ECO:0000256" key="2">
    <source>
        <dbReference type="ARBA" id="ARBA00007069"/>
    </source>
</evidence>
<dbReference type="PROSITE" id="PS50928">
    <property type="entry name" value="ABC_TM1"/>
    <property type="match status" value="1"/>
</dbReference>
<feature type="transmembrane region" description="Helical" evidence="8">
    <location>
        <begin position="58"/>
        <end position="85"/>
    </location>
</feature>
<dbReference type="PANTHER" id="PTHR42929:SF5">
    <property type="entry name" value="ABC TRANSPORTER PERMEASE PROTEIN"/>
    <property type="match status" value="1"/>
</dbReference>
<evidence type="ECO:0000259" key="9">
    <source>
        <dbReference type="PROSITE" id="PS50928"/>
    </source>
</evidence>
<gene>
    <name evidence="10" type="ORF">KUG47_16600</name>
</gene>
<evidence type="ECO:0000256" key="6">
    <source>
        <dbReference type="ARBA" id="ARBA00022989"/>
    </source>
</evidence>
<evidence type="ECO:0000313" key="10">
    <source>
        <dbReference type="EMBL" id="MBV2145107.1"/>
    </source>
</evidence>
<keyword evidence="6 8" id="KW-1133">Transmembrane helix</keyword>